<dbReference type="RefSeq" id="WP_186882705.1">
    <property type="nucleotide sequence ID" value="NZ_JACOGG010000041.1"/>
</dbReference>
<sequence>MENLDTYYRKLYENFMNVLKASENSPISTQHLISATGVDRIVVETLLSRMVNDGVLKTVHRSDGAHQFIYRTNLKLGSQGETPVAALPQRMAGGQSPLK</sequence>
<gene>
    <name evidence="1" type="ORF">H8K47_17875</name>
</gene>
<evidence type="ECO:0000313" key="1">
    <source>
        <dbReference type="EMBL" id="MBC3937226.1"/>
    </source>
</evidence>
<reference evidence="1" key="1">
    <citation type="submission" date="2020-08" db="EMBL/GenBank/DDBJ databases">
        <title>Novel species isolated from subtropical streams in China.</title>
        <authorList>
            <person name="Lu H."/>
        </authorList>
    </citation>
    <scope>NUCLEOTIDE SEQUENCE</scope>
    <source>
        <strain evidence="1">CY7W</strain>
    </source>
</reference>
<protein>
    <submittedName>
        <fullName evidence="1">Uncharacterized protein</fullName>
    </submittedName>
</protein>
<keyword evidence="2" id="KW-1185">Reference proteome</keyword>
<organism evidence="1 2">
    <name type="scientific">Undibacterium rugosum</name>
    <dbReference type="NCBI Taxonomy" id="2762291"/>
    <lineage>
        <taxon>Bacteria</taxon>
        <taxon>Pseudomonadati</taxon>
        <taxon>Pseudomonadota</taxon>
        <taxon>Betaproteobacteria</taxon>
        <taxon>Burkholderiales</taxon>
        <taxon>Oxalobacteraceae</taxon>
        <taxon>Undibacterium</taxon>
    </lineage>
</organism>
<evidence type="ECO:0000313" key="2">
    <source>
        <dbReference type="Proteomes" id="UP000612361"/>
    </source>
</evidence>
<dbReference type="AlphaFoldDB" id="A0A923I7U5"/>
<dbReference type="EMBL" id="JACOGG010000041">
    <property type="protein sequence ID" value="MBC3937226.1"/>
    <property type="molecule type" value="Genomic_DNA"/>
</dbReference>
<proteinExistence type="predicted"/>
<name>A0A923I7U5_9BURK</name>
<comment type="caution">
    <text evidence="1">The sequence shown here is derived from an EMBL/GenBank/DDBJ whole genome shotgun (WGS) entry which is preliminary data.</text>
</comment>
<dbReference type="Proteomes" id="UP000612361">
    <property type="component" value="Unassembled WGS sequence"/>
</dbReference>
<accession>A0A923I7U5</accession>